<keyword evidence="1" id="KW-0472">Membrane</keyword>
<keyword evidence="3" id="KW-1185">Reference proteome</keyword>
<evidence type="ECO:0000313" key="2">
    <source>
        <dbReference type="EMBL" id="SHE51053.1"/>
    </source>
</evidence>
<feature type="transmembrane region" description="Helical" evidence="1">
    <location>
        <begin position="49"/>
        <end position="70"/>
    </location>
</feature>
<protein>
    <recommendedName>
        <fullName evidence="4">DUF4133 domain-containing protein</fullName>
    </recommendedName>
</protein>
<evidence type="ECO:0008006" key="4">
    <source>
        <dbReference type="Google" id="ProtNLM"/>
    </source>
</evidence>
<gene>
    <name evidence="2" type="ORF">SAMN05444274_101555</name>
</gene>
<evidence type="ECO:0000313" key="3">
    <source>
        <dbReference type="Proteomes" id="UP000184164"/>
    </source>
</evidence>
<dbReference type="OrthoDB" id="1273979at2"/>
<dbReference type="InterPro" id="IPR025407">
    <property type="entry name" value="DUF4133"/>
</dbReference>
<dbReference type="RefSeq" id="WP_072998662.1">
    <property type="nucleotide sequence ID" value="NZ_FQUM01000001.1"/>
</dbReference>
<keyword evidence="1" id="KW-0812">Transmembrane</keyword>
<dbReference type="EMBL" id="FQUM01000001">
    <property type="protein sequence ID" value="SHE51053.1"/>
    <property type="molecule type" value="Genomic_DNA"/>
</dbReference>
<dbReference type="AlphaFoldDB" id="A0A1M4U2Y8"/>
<dbReference type="STRING" id="1484053.SAMN05444274_101555"/>
<evidence type="ECO:0000256" key="1">
    <source>
        <dbReference type="SAM" id="Phobius"/>
    </source>
</evidence>
<keyword evidence="1" id="KW-1133">Transmembrane helix</keyword>
<reference evidence="2 3" key="1">
    <citation type="submission" date="2016-11" db="EMBL/GenBank/DDBJ databases">
        <authorList>
            <person name="Jaros S."/>
            <person name="Januszkiewicz K."/>
            <person name="Wedrychowicz H."/>
        </authorList>
    </citation>
    <scope>NUCLEOTIDE SEQUENCE [LARGE SCALE GENOMIC DNA]</scope>
    <source>
        <strain evidence="2 3">DSM 26910</strain>
    </source>
</reference>
<accession>A0A1M4U2Y8</accession>
<organism evidence="2 3">
    <name type="scientific">Mariniphaga anaerophila</name>
    <dbReference type="NCBI Taxonomy" id="1484053"/>
    <lineage>
        <taxon>Bacteria</taxon>
        <taxon>Pseudomonadati</taxon>
        <taxon>Bacteroidota</taxon>
        <taxon>Bacteroidia</taxon>
        <taxon>Marinilabiliales</taxon>
        <taxon>Prolixibacteraceae</taxon>
        <taxon>Mariniphaga</taxon>
    </lineage>
</organism>
<dbReference type="Pfam" id="PF13571">
    <property type="entry name" value="DUF4133"/>
    <property type="match status" value="1"/>
</dbReference>
<feature type="transmembrane region" description="Helical" evidence="1">
    <location>
        <begin position="21"/>
        <end position="43"/>
    </location>
</feature>
<sequence>MAVYSINKGVNKPAEFKGLQSQYLFIFAGGLLGAFVVFIILYLAGINQWVCIFSGLALALAVVWLTFSLNRKYGRYGLMKVQATRNFPRRIINRRSIPRLFSRTRKEAVA</sequence>
<dbReference type="Proteomes" id="UP000184164">
    <property type="component" value="Unassembled WGS sequence"/>
</dbReference>
<name>A0A1M4U2Y8_9BACT</name>
<proteinExistence type="predicted"/>